<keyword evidence="2" id="KW-1185">Reference proteome</keyword>
<dbReference type="PANTHER" id="PTHR47481:SF31">
    <property type="entry name" value="OS01G0873500 PROTEIN"/>
    <property type="match status" value="1"/>
</dbReference>
<accession>A0AA39DWC8</accession>
<reference evidence="1 2" key="1">
    <citation type="journal article" date="2023" name="BMC Biotechnol.">
        <title>Vitis rotundifolia cv Carlos genome sequencing.</title>
        <authorList>
            <person name="Huff M."/>
            <person name="Hulse-Kemp A."/>
            <person name="Scheffler B."/>
            <person name="Youngblood R."/>
            <person name="Simpson S."/>
            <person name="Babiker E."/>
            <person name="Staton M."/>
        </authorList>
    </citation>
    <scope>NUCLEOTIDE SEQUENCE [LARGE SCALE GENOMIC DNA]</scope>
    <source>
        <tissue evidence="1">Leaf</tissue>
    </source>
</reference>
<comment type="caution">
    <text evidence="1">The sequence shown here is derived from an EMBL/GenBank/DDBJ whole genome shotgun (WGS) entry which is preliminary data.</text>
</comment>
<name>A0AA39DWC8_VITRO</name>
<organism evidence="1 2">
    <name type="scientific">Vitis rotundifolia</name>
    <name type="common">Muscadine grape</name>
    <dbReference type="NCBI Taxonomy" id="103349"/>
    <lineage>
        <taxon>Eukaryota</taxon>
        <taxon>Viridiplantae</taxon>
        <taxon>Streptophyta</taxon>
        <taxon>Embryophyta</taxon>
        <taxon>Tracheophyta</taxon>
        <taxon>Spermatophyta</taxon>
        <taxon>Magnoliopsida</taxon>
        <taxon>eudicotyledons</taxon>
        <taxon>Gunneridae</taxon>
        <taxon>Pentapetalae</taxon>
        <taxon>rosids</taxon>
        <taxon>Vitales</taxon>
        <taxon>Vitaceae</taxon>
        <taxon>Viteae</taxon>
        <taxon>Vitis</taxon>
    </lineage>
</organism>
<gene>
    <name evidence="1" type="ORF">PVL29_007157</name>
</gene>
<protein>
    <submittedName>
        <fullName evidence="1">Uncharacterized protein</fullName>
    </submittedName>
</protein>
<evidence type="ECO:0000313" key="1">
    <source>
        <dbReference type="EMBL" id="KAJ9697915.1"/>
    </source>
</evidence>
<dbReference type="Proteomes" id="UP001168098">
    <property type="component" value="Unassembled WGS sequence"/>
</dbReference>
<dbReference type="AlphaFoldDB" id="A0AA39DWC8"/>
<dbReference type="EMBL" id="JARBHA010000006">
    <property type="protein sequence ID" value="KAJ9697915.1"/>
    <property type="molecule type" value="Genomic_DNA"/>
</dbReference>
<proteinExistence type="predicted"/>
<dbReference type="Pfam" id="PF14223">
    <property type="entry name" value="Retrotran_gag_2"/>
    <property type="match status" value="1"/>
</dbReference>
<evidence type="ECO:0000313" key="2">
    <source>
        <dbReference type="Proteomes" id="UP001168098"/>
    </source>
</evidence>
<dbReference type="PANTHER" id="PTHR47481">
    <property type="match status" value="1"/>
</dbReference>
<sequence length="117" mass="13405">MKKRGLIMAEYLLKMKGIVDALASTNHVVSKEDQILHVLTRLGPEYDAFIVFITSRSEPFKFENITTLLKVYETRLEQHCHNIVETSSLDINTTTSNSNIIPQSSQERRLYHNIGGR</sequence>